<dbReference type="RefSeq" id="WP_006619831.1">
    <property type="nucleotide sequence ID" value="NZ_BIMW01000104.1"/>
</dbReference>
<gene>
    <name evidence="12" type="primary">ribE</name>
    <name evidence="12" type="ORF">NIES46_27690</name>
</gene>
<keyword evidence="7" id="KW-0808">Transferase</keyword>
<dbReference type="EMBL" id="BIMW01000104">
    <property type="protein sequence ID" value="GCE94710.1"/>
    <property type="molecule type" value="Genomic_DNA"/>
</dbReference>
<dbReference type="GeneID" id="301683599"/>
<feature type="repeat" description="Lumazine-binding" evidence="10">
    <location>
        <begin position="1"/>
        <end position="96"/>
    </location>
</feature>
<evidence type="ECO:0000256" key="8">
    <source>
        <dbReference type="ARBA" id="ARBA00022737"/>
    </source>
</evidence>
<feature type="repeat" description="Lumazine-binding" evidence="10">
    <location>
        <begin position="97"/>
        <end position="202"/>
    </location>
</feature>
<comment type="pathway">
    <text evidence="3">Cofactor biosynthesis; riboflavin biosynthesis; riboflavin from 2-hydroxy-3-oxobutyl phosphate and 5-amino-6-(D-ribitylamino)uracil: step 2/2.</text>
</comment>
<comment type="catalytic activity">
    <reaction evidence="1">
        <text>2 6,7-dimethyl-8-(1-D-ribityl)lumazine + H(+) = 5-amino-6-(D-ribitylamino)uracil + riboflavin</text>
        <dbReference type="Rhea" id="RHEA:20772"/>
        <dbReference type="ChEBI" id="CHEBI:15378"/>
        <dbReference type="ChEBI" id="CHEBI:15934"/>
        <dbReference type="ChEBI" id="CHEBI:57986"/>
        <dbReference type="ChEBI" id="CHEBI:58201"/>
        <dbReference type="EC" id="2.5.1.9"/>
    </reaction>
</comment>
<reference evidence="12 13" key="1">
    <citation type="journal article" date="2019" name="J Genomics">
        <title>The Draft Genome of a Hydrogen-producing Cyanobacterium, Arthrospira platensis NIES-46.</title>
        <authorList>
            <person name="Suzuki S."/>
            <person name="Yamaguchi H."/>
            <person name="Kawachi M."/>
        </authorList>
    </citation>
    <scope>NUCLEOTIDE SEQUENCE [LARGE SCALE GENOMIC DNA]</scope>
    <source>
        <strain evidence="12 13">NIES-46</strain>
    </source>
</reference>
<proteinExistence type="predicted"/>
<evidence type="ECO:0000256" key="3">
    <source>
        <dbReference type="ARBA" id="ARBA00004887"/>
    </source>
</evidence>
<comment type="caution">
    <text evidence="12">The sequence shown here is derived from an EMBL/GenBank/DDBJ whole genome shotgun (WGS) entry which is preliminary data.</text>
</comment>
<dbReference type="InterPro" id="IPR017938">
    <property type="entry name" value="Riboflavin_synthase-like_b-brl"/>
</dbReference>
<dbReference type="NCBIfam" id="TIGR00187">
    <property type="entry name" value="ribE"/>
    <property type="match status" value="1"/>
</dbReference>
<dbReference type="PANTHER" id="PTHR21098">
    <property type="entry name" value="RIBOFLAVIN SYNTHASE ALPHA CHAIN"/>
    <property type="match status" value="1"/>
</dbReference>
<evidence type="ECO:0000313" key="12">
    <source>
        <dbReference type="EMBL" id="GCE94710.1"/>
    </source>
</evidence>
<dbReference type="Gene3D" id="2.40.30.20">
    <property type="match status" value="2"/>
</dbReference>
<keyword evidence="13" id="KW-1185">Reference proteome</keyword>
<evidence type="ECO:0000256" key="6">
    <source>
        <dbReference type="ARBA" id="ARBA00022619"/>
    </source>
</evidence>
<evidence type="ECO:0000259" key="11">
    <source>
        <dbReference type="PROSITE" id="PS51177"/>
    </source>
</evidence>
<dbReference type="PROSITE" id="PS51177">
    <property type="entry name" value="LUMAZINE_BIND"/>
    <property type="match status" value="2"/>
</dbReference>
<dbReference type="InterPro" id="IPR001783">
    <property type="entry name" value="Lumazine-bd"/>
</dbReference>
<evidence type="ECO:0000256" key="2">
    <source>
        <dbReference type="ARBA" id="ARBA00002803"/>
    </source>
</evidence>
<feature type="domain" description="Lumazine-binding" evidence="11">
    <location>
        <begin position="97"/>
        <end position="202"/>
    </location>
</feature>
<sequence>MFTGLIQALGTIESLGRSRFQIACQVGATDLILGDLAIGDSVAVNGVCLTVVEIMPRGLVAEASPETLGRTTLGSDLNGYVNLEASLRAGSKLGGHFVTGHVDAIATMEAAVSVGNSWEMRFVPPSDADLWNQQIAPYLVAKGSIAVNGVSLTISECDRHSRWFAVAVIPHTYQNTNLCTLETGSLVNLEADILGKYVAKFLSINSTDSVNIYHQQSLTATPEITPEFLSEHGFN</sequence>
<keyword evidence="8" id="KW-0677">Repeat</keyword>
<organism evidence="12 13">
    <name type="scientific">Limnospira platensis NIES-46</name>
    <dbReference type="NCBI Taxonomy" id="1236695"/>
    <lineage>
        <taxon>Bacteria</taxon>
        <taxon>Bacillati</taxon>
        <taxon>Cyanobacteriota</taxon>
        <taxon>Cyanophyceae</taxon>
        <taxon>Oscillatoriophycideae</taxon>
        <taxon>Oscillatoriales</taxon>
        <taxon>Sirenicapillariaceae</taxon>
        <taxon>Limnospira</taxon>
    </lineage>
</organism>
<dbReference type="CDD" id="cd00402">
    <property type="entry name" value="Riboflavin_synthase_like"/>
    <property type="match status" value="1"/>
</dbReference>
<evidence type="ECO:0000256" key="4">
    <source>
        <dbReference type="ARBA" id="ARBA00012827"/>
    </source>
</evidence>
<dbReference type="Proteomes" id="UP000326169">
    <property type="component" value="Unassembled WGS sequence"/>
</dbReference>
<dbReference type="Pfam" id="PF00677">
    <property type="entry name" value="Lum_binding"/>
    <property type="match status" value="2"/>
</dbReference>
<protein>
    <recommendedName>
        <fullName evidence="5 9">Riboflavin synthase</fullName>
        <ecNumber evidence="4 9">2.5.1.9</ecNumber>
    </recommendedName>
</protein>
<evidence type="ECO:0000256" key="7">
    <source>
        <dbReference type="ARBA" id="ARBA00022679"/>
    </source>
</evidence>
<evidence type="ECO:0000256" key="5">
    <source>
        <dbReference type="ARBA" id="ARBA00013950"/>
    </source>
</evidence>
<evidence type="ECO:0000256" key="9">
    <source>
        <dbReference type="NCBIfam" id="TIGR00187"/>
    </source>
</evidence>
<dbReference type="InterPro" id="IPR026017">
    <property type="entry name" value="Lumazine-bd_dom"/>
</dbReference>
<evidence type="ECO:0000256" key="10">
    <source>
        <dbReference type="PROSITE-ProRule" id="PRU00524"/>
    </source>
</evidence>
<comment type="function">
    <text evidence="2">Catalyzes the dismutation of two molecules of 6,7-dimethyl-8-ribityllumazine, resulting in the formation of riboflavin and 5-amino-6-(D-ribitylamino)uracil.</text>
</comment>
<name>A0A5M3T9S3_LIMPL</name>
<keyword evidence="6" id="KW-0686">Riboflavin biosynthesis</keyword>
<dbReference type="SUPFAM" id="SSF63380">
    <property type="entry name" value="Riboflavin synthase domain-like"/>
    <property type="match status" value="2"/>
</dbReference>
<dbReference type="EC" id="2.5.1.9" evidence="4 9"/>
<evidence type="ECO:0000256" key="1">
    <source>
        <dbReference type="ARBA" id="ARBA00000968"/>
    </source>
</evidence>
<dbReference type="InterPro" id="IPR023366">
    <property type="entry name" value="ATP_synth_asu-like_sf"/>
</dbReference>
<accession>A0A5M3T9S3</accession>
<dbReference type="PIRSF" id="PIRSF000498">
    <property type="entry name" value="Riboflavin_syn_A"/>
    <property type="match status" value="1"/>
</dbReference>
<dbReference type="PANTHER" id="PTHR21098:SF12">
    <property type="entry name" value="RIBOFLAVIN SYNTHASE"/>
    <property type="match status" value="1"/>
</dbReference>
<feature type="domain" description="Lumazine-binding" evidence="11">
    <location>
        <begin position="1"/>
        <end position="96"/>
    </location>
</feature>
<evidence type="ECO:0000313" key="13">
    <source>
        <dbReference type="Proteomes" id="UP000326169"/>
    </source>
</evidence>
<dbReference type="NCBIfam" id="NF006767">
    <property type="entry name" value="PRK09289.1"/>
    <property type="match status" value="1"/>
</dbReference>